<keyword evidence="6" id="KW-1185">Reference proteome</keyword>
<comment type="caution">
    <text evidence="5">The sequence shown here is derived from an EMBL/GenBank/DDBJ whole genome shotgun (WGS) entry which is preliminary data.</text>
</comment>
<dbReference type="AlphaFoldDB" id="A0A559MA00"/>
<evidence type="ECO:0000256" key="1">
    <source>
        <dbReference type="ARBA" id="ARBA00005725"/>
    </source>
</evidence>
<evidence type="ECO:0000259" key="4">
    <source>
        <dbReference type="Pfam" id="PF05368"/>
    </source>
</evidence>
<dbReference type="Pfam" id="PF05368">
    <property type="entry name" value="NmrA"/>
    <property type="match status" value="1"/>
</dbReference>
<accession>A0A559MA00</accession>
<dbReference type="Gene3D" id="3.90.25.10">
    <property type="entry name" value="UDP-galactose 4-epimerase, domain 1"/>
    <property type="match status" value="1"/>
</dbReference>
<comment type="similarity">
    <text evidence="1">Belongs to the NmrA-type oxidoreductase family. Isoflavone reductase subfamily.</text>
</comment>
<dbReference type="SUPFAM" id="SSF51735">
    <property type="entry name" value="NAD(P)-binding Rossmann-fold domains"/>
    <property type="match status" value="1"/>
</dbReference>
<dbReference type="Proteomes" id="UP000315522">
    <property type="component" value="Unassembled WGS sequence"/>
</dbReference>
<name>A0A559MA00_9HELO</name>
<dbReference type="GO" id="GO:0016491">
    <property type="term" value="F:oxidoreductase activity"/>
    <property type="evidence" value="ECO:0007669"/>
    <property type="project" value="UniProtKB-KW"/>
</dbReference>
<feature type="domain" description="NmrA-like" evidence="4">
    <location>
        <begin position="32"/>
        <end position="326"/>
    </location>
</feature>
<organism evidence="5 6">
    <name type="scientific">Lachnellula willkommii</name>
    <dbReference type="NCBI Taxonomy" id="215461"/>
    <lineage>
        <taxon>Eukaryota</taxon>
        <taxon>Fungi</taxon>
        <taxon>Dikarya</taxon>
        <taxon>Ascomycota</taxon>
        <taxon>Pezizomycotina</taxon>
        <taxon>Leotiomycetes</taxon>
        <taxon>Helotiales</taxon>
        <taxon>Lachnaceae</taxon>
        <taxon>Lachnellula</taxon>
    </lineage>
</organism>
<dbReference type="PANTHER" id="PTHR47706">
    <property type="entry name" value="NMRA-LIKE FAMILY PROTEIN"/>
    <property type="match status" value="1"/>
</dbReference>
<dbReference type="InterPro" id="IPR036291">
    <property type="entry name" value="NAD(P)-bd_dom_sf"/>
</dbReference>
<gene>
    <name evidence="5" type="ORF">LAWI1_G003749</name>
</gene>
<evidence type="ECO:0000256" key="2">
    <source>
        <dbReference type="ARBA" id="ARBA00022857"/>
    </source>
</evidence>
<evidence type="ECO:0000313" key="6">
    <source>
        <dbReference type="Proteomes" id="UP000315522"/>
    </source>
</evidence>
<dbReference type="Gene3D" id="3.40.50.720">
    <property type="entry name" value="NAD(P)-binding Rossmann-like Domain"/>
    <property type="match status" value="1"/>
</dbReference>
<evidence type="ECO:0000313" key="5">
    <source>
        <dbReference type="EMBL" id="TVY89782.1"/>
    </source>
</evidence>
<evidence type="ECO:0000256" key="3">
    <source>
        <dbReference type="ARBA" id="ARBA00023002"/>
    </source>
</evidence>
<keyword evidence="2" id="KW-0521">NADP</keyword>
<keyword evidence="3" id="KW-0560">Oxidoreductase</keyword>
<sequence>MVKIAVAGGTGSIPLSFFYIQASKLTQESTGISREIIDVLVATKKHDILILSRKDPATVEDRPGVTWAKTDYTNKAHLTSILQGVHTVFTFNSPVGDPSSIAQINVIDAAIAAGVKRFAPNEWSSSKFDELPWYGEKAKVRAYLEEINKEKKVLEYTNFQPGMIIDYLAPVGNLKYLKVMPLWIDFHKRRGITLGDKEATYTFTTMADIANVVTRAIEYEGEWPVVGGIRGTTMSDTRLLEIGAKVRGSKFDITSLQEADVRAGDIRSPWLPQFTDPNIPPEQSEQFSKLVVKGSLLSGVAESWVVSDEWNRLLPDYGFKDVEEYLEEQWAGQT</sequence>
<protein>
    <recommendedName>
        <fullName evidence="4">NmrA-like domain-containing protein</fullName>
    </recommendedName>
</protein>
<dbReference type="EMBL" id="QGML01001104">
    <property type="protein sequence ID" value="TVY89782.1"/>
    <property type="molecule type" value="Genomic_DNA"/>
</dbReference>
<dbReference type="InterPro" id="IPR008030">
    <property type="entry name" value="NmrA-like"/>
</dbReference>
<dbReference type="InterPro" id="IPR051609">
    <property type="entry name" value="NmrA/Isoflavone_reductase-like"/>
</dbReference>
<reference evidence="5 6" key="1">
    <citation type="submission" date="2018-05" db="EMBL/GenBank/DDBJ databases">
        <title>Genome sequencing and assembly of the regulated plant pathogen Lachnellula willkommii and related sister species for the development of diagnostic species identification markers.</title>
        <authorList>
            <person name="Giroux E."/>
            <person name="Bilodeau G."/>
        </authorList>
    </citation>
    <scope>NUCLEOTIDE SEQUENCE [LARGE SCALE GENOMIC DNA]</scope>
    <source>
        <strain evidence="5 6">CBS 172.35</strain>
    </source>
</reference>
<dbReference type="PANTHER" id="PTHR47706:SF4">
    <property type="entry name" value="NMRA-LIKE DOMAIN-CONTAINING PROTEIN"/>
    <property type="match status" value="1"/>
</dbReference>
<proteinExistence type="inferred from homology"/>